<evidence type="ECO:0000313" key="1">
    <source>
        <dbReference type="EMBL" id="GGN40878.1"/>
    </source>
</evidence>
<keyword evidence="2" id="KW-1185">Reference proteome</keyword>
<dbReference type="Proteomes" id="UP000653411">
    <property type="component" value="Unassembled WGS sequence"/>
</dbReference>
<organism evidence="1 2">
    <name type="scientific">Streptomyces fuscichromogenes</name>
    <dbReference type="NCBI Taxonomy" id="1324013"/>
    <lineage>
        <taxon>Bacteria</taxon>
        <taxon>Bacillati</taxon>
        <taxon>Actinomycetota</taxon>
        <taxon>Actinomycetes</taxon>
        <taxon>Kitasatosporales</taxon>
        <taxon>Streptomycetaceae</taxon>
        <taxon>Streptomyces</taxon>
    </lineage>
</organism>
<dbReference type="RefSeq" id="WP_189268626.1">
    <property type="nucleotide sequence ID" value="NZ_BMML01000033.1"/>
</dbReference>
<gene>
    <name evidence="1" type="ORF">GCM10011578_088560</name>
</gene>
<dbReference type="AlphaFoldDB" id="A0A917XMK4"/>
<evidence type="ECO:0000313" key="2">
    <source>
        <dbReference type="Proteomes" id="UP000653411"/>
    </source>
</evidence>
<comment type="caution">
    <text evidence="1">The sequence shown here is derived from an EMBL/GenBank/DDBJ whole genome shotgun (WGS) entry which is preliminary data.</text>
</comment>
<protein>
    <submittedName>
        <fullName evidence="1">Uncharacterized protein</fullName>
    </submittedName>
</protein>
<reference evidence="1" key="1">
    <citation type="journal article" date="2014" name="Int. J. Syst. Evol. Microbiol.">
        <title>Complete genome sequence of Corynebacterium casei LMG S-19264T (=DSM 44701T), isolated from a smear-ripened cheese.</title>
        <authorList>
            <consortium name="US DOE Joint Genome Institute (JGI-PGF)"/>
            <person name="Walter F."/>
            <person name="Albersmeier A."/>
            <person name="Kalinowski J."/>
            <person name="Ruckert C."/>
        </authorList>
    </citation>
    <scope>NUCLEOTIDE SEQUENCE</scope>
    <source>
        <strain evidence="1">CGMCC 4.7110</strain>
    </source>
</reference>
<reference evidence="1" key="2">
    <citation type="submission" date="2020-09" db="EMBL/GenBank/DDBJ databases">
        <authorList>
            <person name="Sun Q."/>
            <person name="Zhou Y."/>
        </authorList>
    </citation>
    <scope>NUCLEOTIDE SEQUENCE</scope>
    <source>
        <strain evidence="1">CGMCC 4.7110</strain>
    </source>
</reference>
<proteinExistence type="predicted"/>
<sequence length="142" mass="15485">MSRSVLPTGPVLTAPLLAGLALVGGRYLQATYLRPLPWADRGHFNDLGVLTGIYLVTDIAGRLRWLGQASRLDGLPGRLDGHDRDPAKRAVFACVRVLHLDDLTPTEALNAVEGRCADLLGVRQSMKPRRWPPATNWLSLVA</sequence>
<dbReference type="EMBL" id="BMML01000033">
    <property type="protein sequence ID" value="GGN40878.1"/>
    <property type="molecule type" value="Genomic_DNA"/>
</dbReference>
<accession>A0A917XMK4</accession>
<name>A0A917XMK4_9ACTN</name>